<dbReference type="Pfam" id="PF13843">
    <property type="entry name" value="DDE_Tnp_1_7"/>
    <property type="match status" value="1"/>
</dbReference>
<dbReference type="EMBL" id="KZ308152">
    <property type="protein sequence ID" value="KAG8223104.1"/>
    <property type="molecule type" value="Genomic_DNA"/>
</dbReference>
<gene>
    <name evidence="2" type="ORF">J437_LFUL002052</name>
</gene>
<dbReference type="AlphaFoldDB" id="A0A8K0JVI2"/>
<sequence length="145" mass="17222">MVVQETNRFAHQFIDSHVMRPRSLMLKWTDTNENEMEKFLAILMVMGICPLPKMRLYWSNKPMYRNELIQKTMNRDRFDVLLKCFHFCDNSDPSLNDSRLSKLKPLLDAVCHQFRTTMIPGEEVVVDESMARKTDFPTIYTRKIT</sequence>
<comment type="caution">
    <text evidence="2">The sequence shown here is derived from an EMBL/GenBank/DDBJ whole genome shotgun (WGS) entry which is preliminary data.</text>
</comment>
<accession>A0A8K0JVI2</accession>
<dbReference type="PANTHER" id="PTHR46599">
    <property type="entry name" value="PIGGYBAC TRANSPOSABLE ELEMENT-DERIVED PROTEIN 4"/>
    <property type="match status" value="1"/>
</dbReference>
<feature type="domain" description="PiggyBac transposable element-derived protein" evidence="1">
    <location>
        <begin position="2"/>
        <end position="133"/>
    </location>
</feature>
<evidence type="ECO:0000313" key="3">
    <source>
        <dbReference type="Proteomes" id="UP000792457"/>
    </source>
</evidence>
<protein>
    <recommendedName>
        <fullName evidence="1">PiggyBac transposable element-derived protein domain-containing protein</fullName>
    </recommendedName>
</protein>
<proteinExistence type="predicted"/>
<dbReference type="PANTHER" id="PTHR46599:SF3">
    <property type="entry name" value="PIGGYBAC TRANSPOSABLE ELEMENT-DERIVED PROTEIN 4"/>
    <property type="match status" value="1"/>
</dbReference>
<reference evidence="2" key="2">
    <citation type="submission" date="2017-10" db="EMBL/GenBank/DDBJ databases">
        <title>Ladona fulva Genome sequencing and assembly.</title>
        <authorList>
            <person name="Murali S."/>
            <person name="Richards S."/>
            <person name="Bandaranaike D."/>
            <person name="Bellair M."/>
            <person name="Blankenburg K."/>
            <person name="Chao H."/>
            <person name="Dinh H."/>
            <person name="Doddapaneni H."/>
            <person name="Dugan-Rocha S."/>
            <person name="Elkadiri S."/>
            <person name="Gnanaolivu R."/>
            <person name="Hernandez B."/>
            <person name="Skinner E."/>
            <person name="Javaid M."/>
            <person name="Lee S."/>
            <person name="Li M."/>
            <person name="Ming W."/>
            <person name="Munidasa M."/>
            <person name="Muniz J."/>
            <person name="Nguyen L."/>
            <person name="Hughes D."/>
            <person name="Osuji N."/>
            <person name="Pu L.-L."/>
            <person name="Puazo M."/>
            <person name="Qu C."/>
            <person name="Quiroz J."/>
            <person name="Raj R."/>
            <person name="Weissenberger G."/>
            <person name="Xin Y."/>
            <person name="Zou X."/>
            <person name="Han Y."/>
            <person name="Worley K."/>
            <person name="Muzny D."/>
            <person name="Gibbs R."/>
        </authorList>
    </citation>
    <scope>NUCLEOTIDE SEQUENCE</scope>
    <source>
        <strain evidence="2">Sampled in the wild</strain>
    </source>
</reference>
<dbReference type="OrthoDB" id="6750944at2759"/>
<evidence type="ECO:0000313" key="2">
    <source>
        <dbReference type="EMBL" id="KAG8223104.1"/>
    </source>
</evidence>
<dbReference type="InterPro" id="IPR029526">
    <property type="entry name" value="PGBD"/>
</dbReference>
<dbReference type="Proteomes" id="UP000792457">
    <property type="component" value="Unassembled WGS sequence"/>
</dbReference>
<keyword evidence="3" id="KW-1185">Reference proteome</keyword>
<organism evidence="2 3">
    <name type="scientific">Ladona fulva</name>
    <name type="common">Scarce chaser dragonfly</name>
    <name type="synonym">Libellula fulva</name>
    <dbReference type="NCBI Taxonomy" id="123851"/>
    <lineage>
        <taxon>Eukaryota</taxon>
        <taxon>Metazoa</taxon>
        <taxon>Ecdysozoa</taxon>
        <taxon>Arthropoda</taxon>
        <taxon>Hexapoda</taxon>
        <taxon>Insecta</taxon>
        <taxon>Pterygota</taxon>
        <taxon>Palaeoptera</taxon>
        <taxon>Odonata</taxon>
        <taxon>Epiprocta</taxon>
        <taxon>Anisoptera</taxon>
        <taxon>Libelluloidea</taxon>
        <taxon>Libellulidae</taxon>
        <taxon>Ladona</taxon>
    </lineage>
</organism>
<evidence type="ECO:0000259" key="1">
    <source>
        <dbReference type="Pfam" id="PF13843"/>
    </source>
</evidence>
<name>A0A8K0JVI2_LADFU</name>
<reference evidence="2" key="1">
    <citation type="submission" date="2013-04" db="EMBL/GenBank/DDBJ databases">
        <authorList>
            <person name="Qu J."/>
            <person name="Murali S.C."/>
            <person name="Bandaranaike D."/>
            <person name="Bellair M."/>
            <person name="Blankenburg K."/>
            <person name="Chao H."/>
            <person name="Dinh H."/>
            <person name="Doddapaneni H."/>
            <person name="Downs B."/>
            <person name="Dugan-Rocha S."/>
            <person name="Elkadiri S."/>
            <person name="Gnanaolivu R.D."/>
            <person name="Hernandez B."/>
            <person name="Javaid M."/>
            <person name="Jayaseelan J.C."/>
            <person name="Lee S."/>
            <person name="Li M."/>
            <person name="Ming W."/>
            <person name="Munidasa M."/>
            <person name="Muniz J."/>
            <person name="Nguyen L."/>
            <person name="Ongeri F."/>
            <person name="Osuji N."/>
            <person name="Pu L.-L."/>
            <person name="Puazo M."/>
            <person name="Qu C."/>
            <person name="Quiroz J."/>
            <person name="Raj R."/>
            <person name="Weissenberger G."/>
            <person name="Xin Y."/>
            <person name="Zou X."/>
            <person name="Han Y."/>
            <person name="Richards S."/>
            <person name="Worley K."/>
            <person name="Muzny D."/>
            <person name="Gibbs R."/>
        </authorList>
    </citation>
    <scope>NUCLEOTIDE SEQUENCE</scope>
    <source>
        <strain evidence="2">Sampled in the wild</strain>
    </source>
</reference>